<dbReference type="GO" id="GO:0005988">
    <property type="term" value="P:lactose metabolic process"/>
    <property type="evidence" value="ECO:0007669"/>
    <property type="project" value="UniProtKB-KW"/>
</dbReference>
<keyword evidence="5 7" id="KW-0067">ATP-binding</keyword>
<comment type="function">
    <text evidence="8">Catalyzes the ATP-dependent phosphorylation of fructose-l-phosphate to fructose-l,6-bisphosphate.</text>
</comment>
<keyword evidence="3 7" id="KW-0547">Nucleotide-binding</keyword>
<dbReference type="SUPFAM" id="SSF53613">
    <property type="entry name" value="Ribokinase-like"/>
    <property type="match status" value="1"/>
</dbReference>
<accession>A0A0D5NGP7</accession>
<dbReference type="GO" id="GO:0009024">
    <property type="term" value="F:tagatose-6-phosphate kinase activity"/>
    <property type="evidence" value="ECO:0007669"/>
    <property type="project" value="UniProtKB-EC"/>
</dbReference>
<dbReference type="GO" id="GO:0008662">
    <property type="term" value="F:1-phosphofructokinase activity"/>
    <property type="evidence" value="ECO:0007669"/>
    <property type="project" value="UniProtKB-UniRule"/>
</dbReference>
<dbReference type="GO" id="GO:0005829">
    <property type="term" value="C:cytosol"/>
    <property type="evidence" value="ECO:0007669"/>
    <property type="project" value="TreeGrafter"/>
</dbReference>
<dbReference type="Pfam" id="PF00294">
    <property type="entry name" value="PfkB"/>
    <property type="match status" value="1"/>
</dbReference>
<dbReference type="NCBIfam" id="TIGR03168">
    <property type="entry name" value="1-PFK"/>
    <property type="match status" value="1"/>
</dbReference>
<evidence type="ECO:0000256" key="8">
    <source>
        <dbReference type="RuleBase" id="RU369061"/>
    </source>
</evidence>
<dbReference type="GO" id="GO:0016052">
    <property type="term" value="P:carbohydrate catabolic process"/>
    <property type="evidence" value="ECO:0007669"/>
    <property type="project" value="UniProtKB-ARBA"/>
</dbReference>
<comment type="similarity">
    <text evidence="1">Belongs to the carbohydrate kinase pfkB family.</text>
</comment>
<dbReference type="PANTHER" id="PTHR46566">
    <property type="entry name" value="1-PHOSPHOFRUCTOKINASE-RELATED"/>
    <property type="match status" value="1"/>
</dbReference>
<dbReference type="GO" id="GO:0044281">
    <property type="term" value="P:small molecule metabolic process"/>
    <property type="evidence" value="ECO:0007669"/>
    <property type="project" value="UniProtKB-ARBA"/>
</dbReference>
<dbReference type="RefSeq" id="WP_045669548.1">
    <property type="nucleotide sequence ID" value="NZ_CP011058.1"/>
</dbReference>
<dbReference type="CDD" id="cd01164">
    <property type="entry name" value="FruK_PfkB_like"/>
    <property type="match status" value="1"/>
</dbReference>
<dbReference type="Gene3D" id="3.40.1190.20">
    <property type="match status" value="1"/>
</dbReference>
<name>A0A0D5NGP7_9BACL</name>
<evidence type="ECO:0000313" key="11">
    <source>
        <dbReference type="Proteomes" id="UP000032633"/>
    </source>
</evidence>
<dbReference type="EC" id="2.7.1.144" evidence="7"/>
<dbReference type="AlphaFoldDB" id="A0A0D5NGP7"/>
<dbReference type="InterPro" id="IPR011611">
    <property type="entry name" value="PfkB_dom"/>
</dbReference>
<dbReference type="InterPro" id="IPR017583">
    <property type="entry name" value="Tagatose/fructose_Pkinase"/>
</dbReference>
<evidence type="ECO:0000256" key="4">
    <source>
        <dbReference type="ARBA" id="ARBA00022777"/>
    </source>
</evidence>
<comment type="similarity">
    <text evidence="7">Belongs to the carbohydrate kinase PfkB family. LacC subfamily.</text>
</comment>
<dbReference type="NCBIfam" id="TIGR03828">
    <property type="entry name" value="pfkB"/>
    <property type="match status" value="1"/>
</dbReference>
<evidence type="ECO:0000256" key="7">
    <source>
        <dbReference type="PIRNR" id="PIRNR000535"/>
    </source>
</evidence>
<dbReference type="PATRIC" id="fig|1126833.4.peg.1157"/>
<organism evidence="10 11">
    <name type="scientific">Paenibacillus beijingensis</name>
    <dbReference type="NCBI Taxonomy" id="1126833"/>
    <lineage>
        <taxon>Bacteria</taxon>
        <taxon>Bacillati</taxon>
        <taxon>Bacillota</taxon>
        <taxon>Bacilli</taxon>
        <taxon>Bacillales</taxon>
        <taxon>Paenibacillaceae</taxon>
        <taxon>Paenibacillus</taxon>
    </lineage>
</organism>
<evidence type="ECO:0000256" key="1">
    <source>
        <dbReference type="ARBA" id="ARBA00005380"/>
    </source>
</evidence>
<protein>
    <recommendedName>
        <fullName evidence="7">Tagatose-6-phosphate kinase</fullName>
        <ecNumber evidence="7">2.7.1.144</ecNumber>
    </recommendedName>
</protein>
<keyword evidence="4 8" id="KW-0418">Kinase</keyword>
<dbReference type="GO" id="GO:2001059">
    <property type="term" value="P:D-tagatose 6-phosphate catabolic process"/>
    <property type="evidence" value="ECO:0007669"/>
    <property type="project" value="UniProtKB-UniPathway"/>
</dbReference>
<dbReference type="FunFam" id="3.40.1190.20:FF:000001">
    <property type="entry name" value="Phosphofructokinase"/>
    <property type="match status" value="1"/>
</dbReference>
<dbReference type="PROSITE" id="PS00584">
    <property type="entry name" value="PFKB_KINASES_2"/>
    <property type="match status" value="1"/>
</dbReference>
<dbReference type="InterPro" id="IPR029056">
    <property type="entry name" value="Ribokinase-like"/>
</dbReference>
<feature type="domain" description="Carbohydrate kinase PfkB" evidence="9">
    <location>
        <begin position="11"/>
        <end position="294"/>
    </location>
</feature>
<dbReference type="HOGENOM" id="CLU_050013_0_2_9"/>
<dbReference type="Proteomes" id="UP000032633">
    <property type="component" value="Chromosome"/>
</dbReference>
<evidence type="ECO:0000256" key="3">
    <source>
        <dbReference type="ARBA" id="ARBA00022741"/>
    </source>
</evidence>
<keyword evidence="11" id="KW-1185">Reference proteome</keyword>
<keyword evidence="7" id="KW-0423">Lactose metabolism</keyword>
<reference evidence="11" key="2">
    <citation type="submission" date="2015-03" db="EMBL/GenBank/DDBJ databases">
        <title>Genome sequence of Paenibacillus beijingensis strain DSM 24997T.</title>
        <authorList>
            <person name="Kwak Y."/>
            <person name="Shin J.-H."/>
        </authorList>
    </citation>
    <scope>NUCLEOTIDE SEQUENCE [LARGE SCALE GENOMIC DNA]</scope>
    <source>
        <strain evidence="11">DSM 24997</strain>
    </source>
</reference>
<comment type="pathway">
    <text evidence="7">Carbohydrate metabolism; D-tagatose 6-phosphate degradation; D-glyceraldehyde 3-phosphate and glycerone phosphate from D-tagatose 6-phosphate: step 1/2.</text>
</comment>
<dbReference type="PIRSF" id="PIRSF000535">
    <property type="entry name" value="1PFK/6PFK/LacC"/>
    <property type="match status" value="1"/>
</dbReference>
<keyword evidence="2 7" id="KW-0808">Transferase</keyword>
<dbReference type="OrthoDB" id="9801219at2"/>
<evidence type="ECO:0000256" key="6">
    <source>
        <dbReference type="ARBA" id="ARBA00047745"/>
    </source>
</evidence>
<dbReference type="KEGG" id="pbj:VN24_05225"/>
<dbReference type="PANTHER" id="PTHR46566:SF2">
    <property type="entry name" value="ATP-DEPENDENT 6-PHOSPHOFRUCTOKINASE ISOZYME 2"/>
    <property type="match status" value="1"/>
</dbReference>
<evidence type="ECO:0000313" key="10">
    <source>
        <dbReference type="EMBL" id="AJY74112.1"/>
    </source>
</evidence>
<dbReference type="STRING" id="1126833.VN24_05225"/>
<comment type="catalytic activity">
    <reaction evidence="6 8">
        <text>beta-D-fructose 1-phosphate + ATP = beta-D-fructose 1,6-bisphosphate + ADP + H(+)</text>
        <dbReference type="Rhea" id="RHEA:14213"/>
        <dbReference type="ChEBI" id="CHEBI:15378"/>
        <dbReference type="ChEBI" id="CHEBI:30616"/>
        <dbReference type="ChEBI" id="CHEBI:32966"/>
        <dbReference type="ChEBI" id="CHEBI:138881"/>
        <dbReference type="ChEBI" id="CHEBI:456216"/>
        <dbReference type="EC" id="2.7.1.56"/>
    </reaction>
</comment>
<comment type="catalytic activity">
    <reaction evidence="7">
        <text>D-tagatofuranose 6-phosphate + ATP = D-tagatofuranose 1,6-bisphosphate + ADP + H(+)</text>
        <dbReference type="Rhea" id="RHEA:12420"/>
        <dbReference type="ChEBI" id="CHEBI:15378"/>
        <dbReference type="ChEBI" id="CHEBI:30616"/>
        <dbReference type="ChEBI" id="CHEBI:58694"/>
        <dbReference type="ChEBI" id="CHEBI:58695"/>
        <dbReference type="ChEBI" id="CHEBI:456216"/>
        <dbReference type="EC" id="2.7.1.144"/>
    </reaction>
</comment>
<evidence type="ECO:0000256" key="5">
    <source>
        <dbReference type="ARBA" id="ARBA00022840"/>
    </source>
</evidence>
<reference evidence="10 11" key="1">
    <citation type="journal article" date="2015" name="J. Biotechnol.">
        <title>Complete genome sequence of Paenibacillus beijingensis 7188(T) (=DSM 24997(T)), a novel rhizobacterium from jujube garden soil.</title>
        <authorList>
            <person name="Kwak Y."/>
            <person name="Shin J.H."/>
        </authorList>
    </citation>
    <scope>NUCLEOTIDE SEQUENCE [LARGE SCALE GENOMIC DNA]</scope>
    <source>
        <strain evidence="10 11">DSM 24997</strain>
    </source>
</reference>
<dbReference type="InterPro" id="IPR002173">
    <property type="entry name" value="Carboh/pur_kinase_PfkB_CS"/>
</dbReference>
<evidence type="ECO:0000259" key="9">
    <source>
        <dbReference type="Pfam" id="PF00294"/>
    </source>
</evidence>
<dbReference type="EMBL" id="CP011058">
    <property type="protein sequence ID" value="AJY74112.1"/>
    <property type="molecule type" value="Genomic_DNA"/>
</dbReference>
<sequence length="319" mass="33933">MKDAIITVSMNPALDKTVTVNGFTVAGLNRIKDVRVDAGGKGINVAKVLKRFNANVTAWGIQAGEEGRLLARMVEQQGIPTFFLEAEGRTRTNLKVVDEATKETTELNEPGAVITEKVLTDFLDRFEKAMPATAVLVLGGSLPPGAPQDLYRQMICIASRYGVKTILDADGEALKFGITAAPYALKPNIHELEALIGYELESDQEIVKAAKGLLGDGIQYVIVSMGAEGSIVVSGEEAIRARPFPIVPLSTVGAGDSMVAALAFCLIEGKTLEETARWTTAAGSITASKPGSDVCTFFEVEEKLALVSITPISKFNTSV</sequence>
<dbReference type="InterPro" id="IPR022463">
    <property type="entry name" value="1-PFruKinase"/>
</dbReference>
<dbReference type="GO" id="GO:0005524">
    <property type="term" value="F:ATP binding"/>
    <property type="evidence" value="ECO:0007669"/>
    <property type="project" value="UniProtKB-UniRule"/>
</dbReference>
<proteinExistence type="inferred from homology"/>
<gene>
    <name evidence="10" type="ORF">VN24_05225</name>
</gene>
<dbReference type="UniPathway" id="UPA00704">
    <property type="reaction ID" value="UER00715"/>
</dbReference>
<evidence type="ECO:0000256" key="2">
    <source>
        <dbReference type="ARBA" id="ARBA00022679"/>
    </source>
</evidence>